<protein>
    <submittedName>
        <fullName evidence="1">Uncharacterized protein</fullName>
    </submittedName>
</protein>
<organism evidence="1 2">
    <name type="scientific">Podarcis lilfordi</name>
    <name type="common">Lilford's wall lizard</name>
    <dbReference type="NCBI Taxonomy" id="74358"/>
    <lineage>
        <taxon>Eukaryota</taxon>
        <taxon>Metazoa</taxon>
        <taxon>Chordata</taxon>
        <taxon>Craniata</taxon>
        <taxon>Vertebrata</taxon>
        <taxon>Euteleostomi</taxon>
        <taxon>Lepidosauria</taxon>
        <taxon>Squamata</taxon>
        <taxon>Bifurcata</taxon>
        <taxon>Unidentata</taxon>
        <taxon>Episquamata</taxon>
        <taxon>Laterata</taxon>
        <taxon>Lacertibaenia</taxon>
        <taxon>Lacertidae</taxon>
        <taxon>Podarcis</taxon>
    </lineage>
</organism>
<proteinExistence type="predicted"/>
<sequence>MPNFTLLTAMGLARIYVRGGRLCVGGQNPLHEREMTPIPTLVLCMRVSCFACFCRVSSGGFCILDISTWKACSVNSNCRISYLRSKFSNSEHGNDVEVFIWGHSALKE</sequence>
<evidence type="ECO:0000313" key="1">
    <source>
        <dbReference type="EMBL" id="CAI5790784.1"/>
    </source>
</evidence>
<accession>A0AA35L835</accession>
<dbReference type="EMBL" id="OX395138">
    <property type="protein sequence ID" value="CAI5790784.1"/>
    <property type="molecule type" value="Genomic_DNA"/>
</dbReference>
<name>A0AA35L835_9SAUR</name>
<evidence type="ECO:0000313" key="2">
    <source>
        <dbReference type="Proteomes" id="UP001178461"/>
    </source>
</evidence>
<dbReference type="Proteomes" id="UP001178461">
    <property type="component" value="Chromosome 13"/>
</dbReference>
<keyword evidence="2" id="KW-1185">Reference proteome</keyword>
<gene>
    <name evidence="1" type="ORF">PODLI_1B021886</name>
</gene>
<reference evidence="1" key="1">
    <citation type="submission" date="2022-12" db="EMBL/GenBank/DDBJ databases">
        <authorList>
            <person name="Alioto T."/>
            <person name="Alioto T."/>
            <person name="Gomez Garrido J."/>
        </authorList>
    </citation>
    <scope>NUCLEOTIDE SEQUENCE</scope>
</reference>
<dbReference type="AlphaFoldDB" id="A0AA35L835"/>